<feature type="compositionally biased region" description="Basic residues" evidence="1">
    <location>
        <begin position="47"/>
        <end position="60"/>
    </location>
</feature>
<feature type="compositionally biased region" description="Basic and acidic residues" evidence="1">
    <location>
        <begin position="361"/>
        <end position="375"/>
    </location>
</feature>
<sequence length="449" mass="51198">MSRCFPFPPPGYEKKIRTDEADSLIKDRKQKKHKKEKKDKETSKDKHKERKEKKEKHKDRKDKDRNKEKSRTSEDRKAAGVLPNTQDGEKLVRDTLQSNGNGESKFIQDLARRIRDEEEATESQSVGKIRNDDDDERRVNNTHKNFAMEKRPENAACQVSSCTGQKGTEEVMFKSLEKKYEAKKMDNSRWESVVMTDMPLDGEGIKKTEPKYLTHRGGKEKKEKETEALNKIGKGKPKDVEEGPKLKERHVDTSNFRRQEDLSRDSIKNLSSEGILGKRKDLETNGFLHETGSRPNKMLRPVASPVSSVENGRKLGACQTPLKPVTELHGTLCNPEAKEHRVNGFIKSQEPKSHPSISSVKVKENGEASAKKRPHSDLKYLDQILNVPERDEVDESEEQEWLFGQSGVKLLKKPKTDSSTSLDESQQVWNQALSIESADILALPYVVPF</sequence>
<evidence type="ECO:0000313" key="3">
    <source>
        <dbReference type="Proteomes" id="UP000266723"/>
    </source>
</evidence>
<reference evidence="2 3" key="1">
    <citation type="journal article" date="2020" name="BMC Genomics">
        <title>Intraspecific diversification of the crop wild relative Brassica cretica Lam. using demographic model selection.</title>
        <authorList>
            <person name="Kioukis A."/>
            <person name="Michalopoulou V.A."/>
            <person name="Briers L."/>
            <person name="Pirintsos S."/>
            <person name="Studholme D.J."/>
            <person name="Pavlidis P."/>
            <person name="Sarris P.F."/>
        </authorList>
    </citation>
    <scope>NUCLEOTIDE SEQUENCE [LARGE SCALE GENOMIC DNA]</scope>
    <source>
        <strain evidence="3">cv. PFS-1207/04</strain>
    </source>
</reference>
<accession>A0ABQ7BR58</accession>
<organism evidence="2 3">
    <name type="scientific">Brassica cretica</name>
    <name type="common">Mustard</name>
    <dbReference type="NCBI Taxonomy" id="69181"/>
    <lineage>
        <taxon>Eukaryota</taxon>
        <taxon>Viridiplantae</taxon>
        <taxon>Streptophyta</taxon>
        <taxon>Embryophyta</taxon>
        <taxon>Tracheophyta</taxon>
        <taxon>Spermatophyta</taxon>
        <taxon>Magnoliopsida</taxon>
        <taxon>eudicotyledons</taxon>
        <taxon>Gunneridae</taxon>
        <taxon>Pentapetalae</taxon>
        <taxon>rosids</taxon>
        <taxon>malvids</taxon>
        <taxon>Brassicales</taxon>
        <taxon>Brassicaceae</taxon>
        <taxon>Brassiceae</taxon>
        <taxon>Brassica</taxon>
    </lineage>
</organism>
<feature type="region of interest" description="Disordered" evidence="1">
    <location>
        <begin position="345"/>
        <end position="375"/>
    </location>
</feature>
<gene>
    <name evidence="2" type="ORF">DY000_02043701</name>
</gene>
<dbReference type="PANTHER" id="PTHR34660">
    <property type="entry name" value="MYB-LIKE PROTEIN X"/>
    <property type="match status" value="1"/>
</dbReference>
<proteinExistence type="predicted"/>
<dbReference type="Proteomes" id="UP000266723">
    <property type="component" value="Unassembled WGS sequence"/>
</dbReference>
<feature type="compositionally biased region" description="Basic residues" evidence="1">
    <location>
        <begin position="28"/>
        <end position="37"/>
    </location>
</feature>
<evidence type="ECO:0000313" key="2">
    <source>
        <dbReference type="EMBL" id="KAF3534365.1"/>
    </source>
</evidence>
<keyword evidence="3" id="KW-1185">Reference proteome</keyword>
<feature type="compositionally biased region" description="Basic and acidic residues" evidence="1">
    <location>
        <begin position="12"/>
        <end position="27"/>
    </location>
</feature>
<feature type="region of interest" description="Disordered" evidence="1">
    <location>
        <begin position="1"/>
        <end position="165"/>
    </location>
</feature>
<dbReference type="EMBL" id="QGKV02001507">
    <property type="protein sequence ID" value="KAF3534365.1"/>
    <property type="molecule type" value="Genomic_DNA"/>
</dbReference>
<comment type="caution">
    <text evidence="2">The sequence shown here is derived from an EMBL/GenBank/DDBJ whole genome shotgun (WGS) entry which is preliminary data.</text>
</comment>
<dbReference type="PANTHER" id="PTHR34660:SF16">
    <property type="entry name" value="BNAA01G32390D PROTEIN"/>
    <property type="match status" value="1"/>
</dbReference>
<evidence type="ECO:0000256" key="1">
    <source>
        <dbReference type="SAM" id="MobiDB-lite"/>
    </source>
</evidence>
<feature type="compositionally biased region" description="Basic and acidic residues" evidence="1">
    <location>
        <begin position="236"/>
        <end position="265"/>
    </location>
</feature>
<feature type="region of interest" description="Disordered" evidence="1">
    <location>
        <begin position="286"/>
        <end position="311"/>
    </location>
</feature>
<protein>
    <submittedName>
        <fullName evidence="2">Uncharacterized protein</fullName>
    </submittedName>
</protein>
<feature type="region of interest" description="Disordered" evidence="1">
    <location>
        <begin position="200"/>
        <end position="265"/>
    </location>
</feature>
<name>A0ABQ7BR58_BRACR</name>
<feature type="compositionally biased region" description="Basic and acidic residues" evidence="1">
    <location>
        <begin position="203"/>
        <end position="212"/>
    </location>
</feature>
<feature type="compositionally biased region" description="Pro residues" evidence="1">
    <location>
        <begin position="1"/>
        <end position="11"/>
    </location>
</feature>
<feature type="compositionally biased region" description="Basic and acidic residues" evidence="1">
    <location>
        <begin position="61"/>
        <end position="78"/>
    </location>
</feature>